<keyword evidence="4" id="KW-1005">Bacterial flagellum biogenesis</keyword>
<accession>A0A1J5R492</accession>
<dbReference type="InterPro" id="IPR036584">
    <property type="entry name" value="FliS_sf"/>
</dbReference>
<dbReference type="Pfam" id="PF02561">
    <property type="entry name" value="FliS"/>
    <property type="match status" value="1"/>
</dbReference>
<evidence type="ECO:0000256" key="1">
    <source>
        <dbReference type="ARBA" id="ARBA00004514"/>
    </source>
</evidence>
<keyword evidence="6" id="KW-0282">Flagellum</keyword>
<gene>
    <name evidence="6" type="primary">fliS_6</name>
    <name evidence="6" type="ORF">GALL_313200</name>
</gene>
<sequence length="142" mass="15302">MQPNRYAINAYNTAQLTTPPLTAVVMLYDGIIVRIAAAGEAARKGDQDRQFKMVMSAARIIDGLNRCLDMDKGGSVAISLREMYESVARALFRSVGRDPSGEVADRLVSAVRMTRDAWAEIAGLPPSSTSTTVSSLPPALQE</sequence>
<keyword evidence="3" id="KW-0963">Cytoplasm</keyword>
<keyword evidence="6" id="KW-0966">Cell projection</keyword>
<dbReference type="PANTHER" id="PTHR34773">
    <property type="entry name" value="FLAGELLAR SECRETION CHAPERONE FLIS"/>
    <property type="match status" value="1"/>
</dbReference>
<dbReference type="GO" id="GO:0044780">
    <property type="term" value="P:bacterial-type flagellum assembly"/>
    <property type="evidence" value="ECO:0007669"/>
    <property type="project" value="InterPro"/>
</dbReference>
<evidence type="ECO:0000256" key="5">
    <source>
        <dbReference type="ARBA" id="ARBA00023186"/>
    </source>
</evidence>
<dbReference type="EMBL" id="MLJW01000457">
    <property type="protein sequence ID" value="OIQ86812.1"/>
    <property type="molecule type" value="Genomic_DNA"/>
</dbReference>
<dbReference type="AlphaFoldDB" id="A0A1J5R492"/>
<dbReference type="InterPro" id="IPR003713">
    <property type="entry name" value="FliS"/>
</dbReference>
<keyword evidence="5" id="KW-0143">Chaperone</keyword>
<evidence type="ECO:0000256" key="3">
    <source>
        <dbReference type="ARBA" id="ARBA00022490"/>
    </source>
</evidence>
<protein>
    <submittedName>
        <fullName evidence="6">Flagellar protein FliS</fullName>
    </submittedName>
</protein>
<evidence type="ECO:0000256" key="4">
    <source>
        <dbReference type="ARBA" id="ARBA00022795"/>
    </source>
</evidence>
<reference evidence="6" key="1">
    <citation type="submission" date="2016-10" db="EMBL/GenBank/DDBJ databases">
        <title>Sequence of Gallionella enrichment culture.</title>
        <authorList>
            <person name="Poehlein A."/>
            <person name="Muehling M."/>
            <person name="Daniel R."/>
        </authorList>
    </citation>
    <scope>NUCLEOTIDE SEQUENCE</scope>
</reference>
<comment type="caution">
    <text evidence="6">The sequence shown here is derived from an EMBL/GenBank/DDBJ whole genome shotgun (WGS) entry which is preliminary data.</text>
</comment>
<name>A0A1J5R492_9ZZZZ</name>
<dbReference type="GO" id="GO:0071973">
    <property type="term" value="P:bacterial-type flagellum-dependent cell motility"/>
    <property type="evidence" value="ECO:0007669"/>
    <property type="project" value="TreeGrafter"/>
</dbReference>
<dbReference type="Gene3D" id="1.20.120.340">
    <property type="entry name" value="Flagellar protein FliS"/>
    <property type="match status" value="1"/>
</dbReference>
<evidence type="ECO:0000256" key="2">
    <source>
        <dbReference type="ARBA" id="ARBA00008787"/>
    </source>
</evidence>
<comment type="subcellular location">
    <subcellularLocation>
        <location evidence="1">Cytoplasm</location>
        <location evidence="1">Cytosol</location>
    </subcellularLocation>
</comment>
<comment type="similarity">
    <text evidence="2">Belongs to the FliS family.</text>
</comment>
<dbReference type="SUPFAM" id="SSF101116">
    <property type="entry name" value="Flagellar export chaperone FliS"/>
    <property type="match status" value="1"/>
</dbReference>
<evidence type="ECO:0000313" key="6">
    <source>
        <dbReference type="EMBL" id="OIQ86812.1"/>
    </source>
</evidence>
<dbReference type="GO" id="GO:0005829">
    <property type="term" value="C:cytosol"/>
    <property type="evidence" value="ECO:0007669"/>
    <property type="project" value="UniProtKB-SubCell"/>
</dbReference>
<dbReference type="CDD" id="cd16098">
    <property type="entry name" value="FliS"/>
    <property type="match status" value="1"/>
</dbReference>
<dbReference type="PANTHER" id="PTHR34773:SF1">
    <property type="entry name" value="FLAGELLAR SECRETION CHAPERONE FLIS"/>
    <property type="match status" value="1"/>
</dbReference>
<keyword evidence="6" id="KW-0969">Cilium</keyword>
<organism evidence="6">
    <name type="scientific">mine drainage metagenome</name>
    <dbReference type="NCBI Taxonomy" id="410659"/>
    <lineage>
        <taxon>unclassified sequences</taxon>
        <taxon>metagenomes</taxon>
        <taxon>ecological metagenomes</taxon>
    </lineage>
</organism>
<proteinExistence type="inferred from homology"/>